<organism evidence="7">
    <name type="scientific">Siphoviridae sp. ctMsr1</name>
    <dbReference type="NCBI Taxonomy" id="2826264"/>
    <lineage>
        <taxon>Viruses</taxon>
        <taxon>Duplodnaviria</taxon>
        <taxon>Heunggongvirae</taxon>
        <taxon>Uroviricota</taxon>
        <taxon>Caudoviricetes</taxon>
    </lineage>
</organism>
<comment type="subcellular location">
    <subcellularLocation>
        <location evidence="1">Golgi apparatus</location>
    </subcellularLocation>
</comment>
<keyword evidence="3 4" id="KW-0175">Coiled coil</keyword>
<feature type="coiled-coil region" evidence="4">
    <location>
        <begin position="984"/>
        <end position="1025"/>
    </location>
</feature>
<feature type="coiled-coil region" evidence="4">
    <location>
        <begin position="893"/>
        <end position="934"/>
    </location>
</feature>
<name>A0A8S5LUT4_9CAUD</name>
<dbReference type="Pfam" id="PF06605">
    <property type="entry name" value="Prophage_tail"/>
    <property type="match status" value="1"/>
</dbReference>
<protein>
    <submittedName>
        <fullName evidence="7">Tail protein</fullName>
    </submittedName>
</protein>
<feature type="region of interest" description="Disordered" evidence="5">
    <location>
        <begin position="489"/>
        <end position="514"/>
    </location>
</feature>
<dbReference type="EMBL" id="BK014744">
    <property type="protein sequence ID" value="DAD73756.1"/>
    <property type="molecule type" value="Genomic_DNA"/>
</dbReference>
<feature type="domain" description="Tail spike" evidence="6">
    <location>
        <begin position="165"/>
        <end position="383"/>
    </location>
</feature>
<dbReference type="GO" id="GO:0031267">
    <property type="term" value="F:small GTPase binding"/>
    <property type="evidence" value="ECO:0007669"/>
    <property type="project" value="TreeGrafter"/>
</dbReference>
<feature type="coiled-coil region" evidence="4">
    <location>
        <begin position="527"/>
        <end position="561"/>
    </location>
</feature>
<keyword evidence="2" id="KW-0333">Golgi apparatus</keyword>
<evidence type="ECO:0000256" key="3">
    <source>
        <dbReference type="ARBA" id="ARBA00023054"/>
    </source>
</evidence>
<sequence length="1519" mass="163495">MGYKVLYDNQLLFDPYTDDRITDTKLSAKLNAASYFDFTIAPTHSLYSKIAERAGEVRIYFNNLILFKGEITKIEEDFEGNSSVSCTGVLDYLTATRVRPYSTVKGEQPLNAPSTYEGYFQWLIDQHNSNCLDSRKRFSVGVNQGNVLDKNNYIYRSSEQRPTTASEIEDKILNSAGGYLFVRYQDDLNILDLYADVHDVNTQIIDYGVNMLDFTKTTIAESQYTAVVATGYTPDPPEGQTDVKMKPITLEGCADGGTPYSSTIVKMGDRVYDVEAVARYGYREYYVSNTDIKTHDGLLEYACKTLNTLLSPALTISVRAVDLALILGEKYQHLQLGQAVRVRSKPRKVDEYLMVNSIDLDLMNPENTTFDLGASYDTLTGQQSAYLKALNASINASLDTVDALGDNVKNSAKLAQEAKDKADTATDAAADAAAKADKVTDIANSAVSKADTAISTSNDTKAKVTLVEKKATEAKTAADTAKKAADDATTAANSAQSSAEKANEAASNANTAASNAQSTADSALSSAAQANKDVGNVKTQITEINKEMTSVKQDAATLRDDLTGKITTVKETMEADYTKKSELSATESNLKTEISKSAAGLRTEVSQTYSTKKELETTTKAAQTAQSTADAAKKAAESNASDLANAVSKFDGDITNLKDQIDGAIQTWFYDGIPNALTEPEVNWTTDKDRQTHLGDLYYDNKTGFCYRYMHQNGVYSWARIKDTEVTKALSDAAKAQTTANAKKRIFIVTPKPPYDIGDLWVQGSKGDIMRCQTPKIDSQAYAESDWVKASKYTDDTAVTNLSNTVEKTYATKSTVNQLSDRIEQTVSSVEEVRTDASAAKTTADNAQKAANDAATAANTAHATATAAQTAANKAQEHATSAATAASTAKANADAAQAAANKANAALSDAQKNLTDLQNRADVTDEELTAAKNAVASAQTAADAANSAASKAKELANTAQSTANTAKQNAATAQSKANAAASAASTAQSTADTAKANAKKAQDDVDALKNRVTQAETKITQNSEAIALRATKTEVTSAIDNIQIGSRNLLIGTETPFTMTGNNTVNQTNSMYRLFNNAVRSLPSGTYVIVCDVVGTVAGGSAFIQWNGTPYNIQLPRINISTTGHHVNHKFTLTADSSQVATGIGLRLDNVTGKVTVSHMKLEYGNKATAWSPAYEDLKIDASNKANTALSESKKYTDAQLKITSESITSAVSKTYQTKTDMQKYPTINQTSVKYTFLGSQPTNSSKWIKLGTWTSSGDAECCSIQVFTGNGYNGSASQNSDFSIFIKDGYQQTHSASNAFGVTVTLGLNCANVKVQVRAKSNTVCDVWFYCPWNYGNGSYMVDRGSGKWEHSGLNQTAEPTDGTSQSISMADYLTSKETHSAINQRADQISSTVAATYVNNETLSSYATKSQLEQTSTSLTSRIQTTETTVSGMSTTVKNVNDYMTFARESGQPTLTIGSSSSSFRTKLTNTSEKFMQGDQTIMELDGVTSTVKASRVQMGHYQWRDTGTSMQLVYIP</sequence>
<dbReference type="PANTHER" id="PTHR18921:SF2">
    <property type="entry name" value="THYROID RECEPTOR-INTERACTING PROTEIN 11"/>
    <property type="match status" value="1"/>
</dbReference>
<reference evidence="7" key="1">
    <citation type="journal article" date="2021" name="Proc. Natl. Acad. Sci. U.S.A.">
        <title>A Catalog of Tens of Thousands of Viruses from Human Metagenomes Reveals Hidden Associations with Chronic Diseases.</title>
        <authorList>
            <person name="Tisza M.J."/>
            <person name="Buck C.B."/>
        </authorList>
    </citation>
    <scope>NUCLEOTIDE SEQUENCE</scope>
    <source>
        <strain evidence="7">CtMsr1</strain>
    </source>
</reference>
<evidence type="ECO:0000256" key="5">
    <source>
        <dbReference type="SAM" id="MobiDB-lite"/>
    </source>
</evidence>
<evidence type="ECO:0000259" key="6">
    <source>
        <dbReference type="Pfam" id="PF06605"/>
    </source>
</evidence>
<evidence type="ECO:0000256" key="4">
    <source>
        <dbReference type="SAM" id="Coils"/>
    </source>
</evidence>
<evidence type="ECO:0000256" key="1">
    <source>
        <dbReference type="ARBA" id="ARBA00004555"/>
    </source>
</evidence>
<dbReference type="InterPro" id="IPR010572">
    <property type="entry name" value="Tail_dom"/>
</dbReference>
<accession>A0A8S5LUT4</accession>
<evidence type="ECO:0000256" key="2">
    <source>
        <dbReference type="ARBA" id="ARBA00023034"/>
    </source>
</evidence>
<proteinExistence type="predicted"/>
<dbReference type="GO" id="GO:0007030">
    <property type="term" value="P:Golgi organization"/>
    <property type="evidence" value="ECO:0007669"/>
    <property type="project" value="TreeGrafter"/>
</dbReference>
<dbReference type="PANTHER" id="PTHR18921">
    <property type="entry name" value="MYOSIN HEAVY CHAIN - RELATED"/>
    <property type="match status" value="1"/>
</dbReference>
<evidence type="ECO:0000313" key="7">
    <source>
        <dbReference type="EMBL" id="DAD73756.1"/>
    </source>
</evidence>